<dbReference type="Proteomes" id="UP000431401">
    <property type="component" value="Unassembled WGS sequence"/>
</dbReference>
<sequence length="279" mass="29949">MVTVVFGARGNVGRHVAAGLSARGAKIRATSRTPDPAGFPPGTDIVAADLERPGTLPAALDGAERVFLYAKPTGIDGFVAAAESAGVRHVVLLSSAAIGKPGAEHNPIAREHLAVETAIEKSGLAWTFIRPGMFATNTLWWWRQPIRDEGRVRVPYPDTQTAPIHEKDLAALAVTALTEPGHHHRIHHVYGPESLTVRQQIRHIGAAIGREIDLEVIGADRARIELGKTMPPSGVEAILAAWQAGTTAPARTSTIIADLTGRPAQTFARWAEDHRDEFR</sequence>
<dbReference type="EC" id="1.7.-.-" evidence="2"/>
<evidence type="ECO:0000313" key="3">
    <source>
        <dbReference type="Proteomes" id="UP000431401"/>
    </source>
</evidence>
<accession>A0A7K0DRC4</accession>
<feature type="domain" description="NAD(P)-binding" evidence="1">
    <location>
        <begin position="7"/>
        <end position="180"/>
    </location>
</feature>
<protein>
    <submittedName>
        <fullName evidence="2">NAD(P)H azoreductase</fullName>
        <ecNumber evidence="2">1.7.-.-</ecNumber>
    </submittedName>
</protein>
<proteinExistence type="predicted"/>
<evidence type="ECO:0000259" key="1">
    <source>
        <dbReference type="Pfam" id="PF13460"/>
    </source>
</evidence>
<gene>
    <name evidence="2" type="primary">azoB_5</name>
    <name evidence="2" type="ORF">NRB56_29570</name>
</gene>
<dbReference type="RefSeq" id="WP_153342450.1">
    <property type="nucleotide sequence ID" value="NZ_WEGI01000006.1"/>
</dbReference>
<dbReference type="PANTHER" id="PTHR43162">
    <property type="match status" value="1"/>
</dbReference>
<dbReference type="EMBL" id="WEGI01000006">
    <property type="protein sequence ID" value="MQY27374.1"/>
    <property type="molecule type" value="Genomic_DNA"/>
</dbReference>
<organism evidence="2 3">
    <name type="scientific">Nocardia aurantia</name>
    <dbReference type="NCBI Taxonomy" id="2585199"/>
    <lineage>
        <taxon>Bacteria</taxon>
        <taxon>Bacillati</taxon>
        <taxon>Actinomycetota</taxon>
        <taxon>Actinomycetes</taxon>
        <taxon>Mycobacteriales</taxon>
        <taxon>Nocardiaceae</taxon>
        <taxon>Nocardia</taxon>
    </lineage>
</organism>
<name>A0A7K0DRC4_9NOCA</name>
<dbReference type="InterPro" id="IPR036291">
    <property type="entry name" value="NAD(P)-bd_dom_sf"/>
</dbReference>
<dbReference type="SUPFAM" id="SSF51735">
    <property type="entry name" value="NAD(P)-binding Rossmann-fold domains"/>
    <property type="match status" value="1"/>
</dbReference>
<dbReference type="Gene3D" id="3.40.50.720">
    <property type="entry name" value="NAD(P)-binding Rossmann-like Domain"/>
    <property type="match status" value="1"/>
</dbReference>
<dbReference type="AlphaFoldDB" id="A0A7K0DRC4"/>
<dbReference type="Pfam" id="PF13460">
    <property type="entry name" value="NAD_binding_10"/>
    <property type="match status" value="1"/>
</dbReference>
<keyword evidence="3" id="KW-1185">Reference proteome</keyword>
<comment type="caution">
    <text evidence="2">The sequence shown here is derived from an EMBL/GenBank/DDBJ whole genome shotgun (WGS) entry which is preliminary data.</text>
</comment>
<reference evidence="2 3" key="1">
    <citation type="submission" date="2019-10" db="EMBL/GenBank/DDBJ databases">
        <title>Nocardia macrotermitis sp. nov. and Nocardia aurantia sp. nov., isolated from the gut of fungus growing-termite Macrotermes natalensis.</title>
        <authorList>
            <person name="Benndorf R."/>
            <person name="Schwitalla J."/>
            <person name="Martin K."/>
            <person name="De Beer W."/>
            <person name="Kaster A.-K."/>
            <person name="Vollmers J."/>
            <person name="Poulsen M."/>
            <person name="Beemelmanns C."/>
        </authorList>
    </citation>
    <scope>NUCLEOTIDE SEQUENCE [LARGE SCALE GENOMIC DNA]</scope>
    <source>
        <strain evidence="2 3">RB56</strain>
    </source>
</reference>
<dbReference type="InterPro" id="IPR051604">
    <property type="entry name" value="Ergot_Alk_Oxidoreductase"/>
</dbReference>
<dbReference type="InterPro" id="IPR016040">
    <property type="entry name" value="NAD(P)-bd_dom"/>
</dbReference>
<dbReference type="OrthoDB" id="3510772at2"/>
<evidence type="ECO:0000313" key="2">
    <source>
        <dbReference type="EMBL" id="MQY27374.1"/>
    </source>
</evidence>
<keyword evidence="2" id="KW-0560">Oxidoreductase</keyword>
<dbReference type="GO" id="GO:0016491">
    <property type="term" value="F:oxidoreductase activity"/>
    <property type="evidence" value="ECO:0007669"/>
    <property type="project" value="UniProtKB-KW"/>
</dbReference>
<dbReference type="PANTHER" id="PTHR43162:SF1">
    <property type="entry name" value="PRESTALK A DIFFERENTIATION PROTEIN A"/>
    <property type="match status" value="1"/>
</dbReference>